<reference evidence="1 2" key="1">
    <citation type="submission" date="2021-03" db="EMBL/GenBank/DDBJ databases">
        <title>Novel species identification of genus Shewanella.</title>
        <authorList>
            <person name="Liu G."/>
            <person name="Zhang Q."/>
        </authorList>
    </citation>
    <scope>NUCLEOTIDE SEQUENCE [LARGE SCALE GENOMIC DNA]</scope>
    <source>
        <strain evidence="1 2">FJAT-51800</strain>
    </source>
</reference>
<dbReference type="RefSeq" id="WP_207356202.1">
    <property type="nucleotide sequence ID" value="NZ_CP071503.1"/>
</dbReference>
<sequence length="115" mass="12858">MKALIIFTLFGYLVGASFMVSASEGRLLCQDRKTVIEPDMQLPEATFNKDNAAKAKIVLESLDHQSSDLETSFAIENSQKILKGFALRQQALDSSSESARKAFCDFWIAEAFYHD</sequence>
<protein>
    <submittedName>
        <fullName evidence="1">Uncharacterized protein</fullName>
    </submittedName>
</protein>
<dbReference type="EMBL" id="CP071503">
    <property type="protein sequence ID" value="QSX35006.1"/>
    <property type="molecule type" value="Genomic_DNA"/>
</dbReference>
<name>A0ABX7QVP5_9GAMM</name>
<organism evidence="1 2">
    <name type="scientific">Shewanella avicenniae</name>
    <dbReference type="NCBI Taxonomy" id="2814294"/>
    <lineage>
        <taxon>Bacteria</taxon>
        <taxon>Pseudomonadati</taxon>
        <taxon>Pseudomonadota</taxon>
        <taxon>Gammaproteobacteria</taxon>
        <taxon>Alteromonadales</taxon>
        <taxon>Shewanellaceae</taxon>
        <taxon>Shewanella</taxon>
    </lineage>
</organism>
<evidence type="ECO:0000313" key="1">
    <source>
        <dbReference type="EMBL" id="QSX35006.1"/>
    </source>
</evidence>
<evidence type="ECO:0000313" key="2">
    <source>
        <dbReference type="Proteomes" id="UP000662770"/>
    </source>
</evidence>
<keyword evidence="2" id="KW-1185">Reference proteome</keyword>
<dbReference type="Proteomes" id="UP000662770">
    <property type="component" value="Chromosome"/>
</dbReference>
<gene>
    <name evidence="1" type="ORF">JYB87_07250</name>
</gene>
<accession>A0ABX7QVP5</accession>
<proteinExistence type="predicted"/>